<accession>A0A381YK57</accession>
<name>A0A381YK57_9ZZZZ</name>
<protein>
    <recommendedName>
        <fullName evidence="1">ATP-grasp domain-containing protein</fullName>
    </recommendedName>
</protein>
<feature type="non-terminal residue" evidence="2">
    <location>
        <position position="1"/>
    </location>
</feature>
<dbReference type="GO" id="GO:0005737">
    <property type="term" value="C:cytoplasm"/>
    <property type="evidence" value="ECO:0007669"/>
    <property type="project" value="TreeGrafter"/>
</dbReference>
<dbReference type="InterPro" id="IPR005479">
    <property type="entry name" value="CPAse_ATP-bd"/>
</dbReference>
<dbReference type="GO" id="GO:0009432">
    <property type="term" value="P:SOS response"/>
    <property type="evidence" value="ECO:0007669"/>
    <property type="project" value="TreeGrafter"/>
</dbReference>
<feature type="non-terminal residue" evidence="2">
    <location>
        <position position="300"/>
    </location>
</feature>
<feature type="domain" description="ATP-grasp" evidence="1">
    <location>
        <begin position="100"/>
        <end position="193"/>
    </location>
</feature>
<dbReference type="InterPro" id="IPR011761">
    <property type="entry name" value="ATP-grasp"/>
</dbReference>
<dbReference type="GO" id="GO:0005524">
    <property type="term" value="F:ATP binding"/>
    <property type="evidence" value="ECO:0007669"/>
    <property type="project" value="InterPro"/>
</dbReference>
<dbReference type="Gene3D" id="3.40.50.20">
    <property type="match status" value="1"/>
</dbReference>
<evidence type="ECO:0000259" key="1">
    <source>
        <dbReference type="PROSITE" id="PS50975"/>
    </source>
</evidence>
<dbReference type="PANTHER" id="PTHR21621:SF0">
    <property type="entry name" value="BETA-CITRYLGLUTAMATE SYNTHASE B-RELATED"/>
    <property type="match status" value="1"/>
</dbReference>
<reference evidence="2" key="1">
    <citation type="submission" date="2018-05" db="EMBL/GenBank/DDBJ databases">
        <authorList>
            <person name="Lanie J.A."/>
            <person name="Ng W.-L."/>
            <person name="Kazmierczak K.M."/>
            <person name="Andrzejewski T.M."/>
            <person name="Davidsen T.M."/>
            <person name="Wayne K.J."/>
            <person name="Tettelin H."/>
            <person name="Glass J.I."/>
            <person name="Rusch D."/>
            <person name="Podicherti R."/>
            <person name="Tsui H.-C.T."/>
            <person name="Winkler M.E."/>
        </authorList>
    </citation>
    <scope>NUCLEOTIDE SEQUENCE</scope>
</reference>
<dbReference type="PROSITE" id="PS50975">
    <property type="entry name" value="ATP_GRASP"/>
    <property type="match status" value="1"/>
</dbReference>
<dbReference type="PANTHER" id="PTHR21621">
    <property type="entry name" value="RIBOSOMAL PROTEIN S6 MODIFICATION PROTEIN"/>
    <property type="match status" value="1"/>
</dbReference>
<dbReference type="InterPro" id="IPR013815">
    <property type="entry name" value="ATP_grasp_subdomain_1"/>
</dbReference>
<dbReference type="EMBL" id="UINC01018318">
    <property type="protein sequence ID" value="SVA76837.1"/>
    <property type="molecule type" value="Genomic_DNA"/>
</dbReference>
<dbReference type="Pfam" id="PF02786">
    <property type="entry name" value="CPSase_L_D2"/>
    <property type="match status" value="1"/>
</dbReference>
<dbReference type="GO" id="GO:0018169">
    <property type="term" value="F:ribosomal S6-glutamic acid ligase activity"/>
    <property type="evidence" value="ECO:0007669"/>
    <property type="project" value="TreeGrafter"/>
</dbReference>
<dbReference type="Gene3D" id="3.30.1490.20">
    <property type="entry name" value="ATP-grasp fold, A domain"/>
    <property type="match status" value="1"/>
</dbReference>
<dbReference type="GO" id="GO:0046872">
    <property type="term" value="F:metal ion binding"/>
    <property type="evidence" value="ECO:0007669"/>
    <property type="project" value="InterPro"/>
</dbReference>
<sequence length="300" mass="34337">MKIAFLYEHPTWSEKLIDCFHNNDINLQLINIDELTFDTDSFDIDFDLLINRVNVMPYERRDSAIVFHTLHFLNWLELSGVRIINGARTHYIGSSKAVQNGIFSMLNLDTPRAIAIYKNKDALKAAEKIGFPVIIKPNIGGSGSNIARFNSSVELKLAIDQKLINLGVDGSGLVQKYIYSDGYVYRVEILGDELFYSIKQKIVENKFNYCATEGCNIDTRNTEQEEEFDFCVFESSHQIQLHDVPQEILQQVIKIIKKTRADFGGIEYIINRETGKPCYFDFNPYSNFVSHGETFLGFSP</sequence>
<organism evidence="2">
    <name type="scientific">marine metagenome</name>
    <dbReference type="NCBI Taxonomy" id="408172"/>
    <lineage>
        <taxon>unclassified sequences</taxon>
        <taxon>metagenomes</taxon>
        <taxon>ecological metagenomes</taxon>
    </lineage>
</organism>
<dbReference type="AlphaFoldDB" id="A0A381YK57"/>
<evidence type="ECO:0000313" key="2">
    <source>
        <dbReference type="EMBL" id="SVA76837.1"/>
    </source>
</evidence>
<gene>
    <name evidence="2" type="ORF">METZ01_LOCUS129691</name>
</gene>
<dbReference type="SUPFAM" id="SSF56059">
    <property type="entry name" value="Glutathione synthetase ATP-binding domain-like"/>
    <property type="match status" value="1"/>
</dbReference>
<proteinExistence type="predicted"/>